<accession>A0ABP9YJ49</accession>
<sequence length="146" mass="15103">MRAPIAIALTAATAVSAVCNPSYNVTTSGECFTGCNVEAGNNFLPGWTMDPASDKFIPSLKLMCSKGTVQYTAFMTKAGMCMMKCTDPQELFNNEFAGACGWYAEHKDDPCASTEAAGSTAGSAASKLQISGLTMALVAGAGYLAL</sequence>
<evidence type="ECO:0000256" key="1">
    <source>
        <dbReference type="SAM" id="SignalP"/>
    </source>
</evidence>
<organism evidence="2 3">
    <name type="scientific">Mucor flavus</name>
    <dbReference type="NCBI Taxonomy" id="439312"/>
    <lineage>
        <taxon>Eukaryota</taxon>
        <taxon>Fungi</taxon>
        <taxon>Fungi incertae sedis</taxon>
        <taxon>Mucoromycota</taxon>
        <taxon>Mucoromycotina</taxon>
        <taxon>Mucoromycetes</taxon>
        <taxon>Mucorales</taxon>
        <taxon>Mucorineae</taxon>
        <taxon>Mucoraceae</taxon>
        <taxon>Mucor</taxon>
    </lineage>
</organism>
<evidence type="ECO:0008006" key="4">
    <source>
        <dbReference type="Google" id="ProtNLM"/>
    </source>
</evidence>
<reference evidence="2 3" key="1">
    <citation type="submission" date="2024-04" db="EMBL/GenBank/DDBJ databases">
        <title>genome sequences of Mucor flavus KT1a and Helicostylum pulchrum KT1b strains isolated from the surface of a dry-aged beef.</title>
        <authorList>
            <person name="Toyotome T."/>
            <person name="Hosono M."/>
            <person name="Torimaru M."/>
            <person name="Fukuda K."/>
            <person name="Mikami N."/>
        </authorList>
    </citation>
    <scope>NUCLEOTIDE SEQUENCE [LARGE SCALE GENOMIC DNA]</scope>
    <source>
        <strain evidence="2 3">KT1a</strain>
    </source>
</reference>
<comment type="caution">
    <text evidence="2">The sequence shown here is derived from an EMBL/GenBank/DDBJ whole genome shotgun (WGS) entry which is preliminary data.</text>
</comment>
<dbReference type="Proteomes" id="UP001473302">
    <property type="component" value="Unassembled WGS sequence"/>
</dbReference>
<dbReference type="EMBL" id="BAABUK010000002">
    <property type="protein sequence ID" value="GAA5806882.1"/>
    <property type="molecule type" value="Genomic_DNA"/>
</dbReference>
<feature type="signal peptide" evidence="1">
    <location>
        <begin position="1"/>
        <end position="17"/>
    </location>
</feature>
<proteinExistence type="predicted"/>
<keyword evidence="1" id="KW-0732">Signal</keyword>
<evidence type="ECO:0000313" key="2">
    <source>
        <dbReference type="EMBL" id="GAA5806882.1"/>
    </source>
</evidence>
<protein>
    <recommendedName>
        <fullName evidence="4">Secreted protein</fullName>
    </recommendedName>
</protein>
<name>A0ABP9YJ49_9FUNG</name>
<feature type="chain" id="PRO_5047362109" description="Secreted protein" evidence="1">
    <location>
        <begin position="18"/>
        <end position="146"/>
    </location>
</feature>
<keyword evidence="3" id="KW-1185">Reference proteome</keyword>
<evidence type="ECO:0000313" key="3">
    <source>
        <dbReference type="Proteomes" id="UP001473302"/>
    </source>
</evidence>
<gene>
    <name evidence="2" type="ORF">MFLAVUS_000230</name>
</gene>